<dbReference type="EMBL" id="AMZH03005992">
    <property type="protein sequence ID" value="RRT64958.1"/>
    <property type="molecule type" value="Genomic_DNA"/>
</dbReference>
<dbReference type="AlphaFoldDB" id="A0A426ZLU3"/>
<comment type="caution">
    <text evidence="2">The sequence shown here is derived from an EMBL/GenBank/DDBJ whole genome shotgun (WGS) entry which is preliminary data.</text>
</comment>
<accession>A0A426ZLU3</accession>
<feature type="region of interest" description="Disordered" evidence="1">
    <location>
        <begin position="1"/>
        <end position="45"/>
    </location>
</feature>
<dbReference type="Proteomes" id="UP000287651">
    <property type="component" value="Unassembled WGS sequence"/>
</dbReference>
<evidence type="ECO:0000313" key="2">
    <source>
        <dbReference type="EMBL" id="RRT64958.1"/>
    </source>
</evidence>
<evidence type="ECO:0000256" key="1">
    <source>
        <dbReference type="SAM" id="MobiDB-lite"/>
    </source>
</evidence>
<name>A0A426ZLU3_ENSVE</name>
<organism evidence="2 3">
    <name type="scientific">Ensete ventricosum</name>
    <name type="common">Abyssinian banana</name>
    <name type="synonym">Musa ensete</name>
    <dbReference type="NCBI Taxonomy" id="4639"/>
    <lineage>
        <taxon>Eukaryota</taxon>
        <taxon>Viridiplantae</taxon>
        <taxon>Streptophyta</taxon>
        <taxon>Embryophyta</taxon>
        <taxon>Tracheophyta</taxon>
        <taxon>Spermatophyta</taxon>
        <taxon>Magnoliopsida</taxon>
        <taxon>Liliopsida</taxon>
        <taxon>Zingiberales</taxon>
        <taxon>Musaceae</taxon>
        <taxon>Ensete</taxon>
    </lineage>
</organism>
<reference evidence="2 3" key="1">
    <citation type="journal article" date="2014" name="Agronomy (Basel)">
        <title>A Draft Genome Sequence for Ensete ventricosum, the Drought-Tolerant Tree Against Hunger.</title>
        <authorList>
            <person name="Harrison J."/>
            <person name="Moore K.A."/>
            <person name="Paszkiewicz K."/>
            <person name="Jones T."/>
            <person name="Grant M."/>
            <person name="Ambacheew D."/>
            <person name="Muzemil S."/>
            <person name="Studholme D.J."/>
        </authorList>
    </citation>
    <scope>NUCLEOTIDE SEQUENCE [LARGE SCALE GENOMIC DNA]</scope>
</reference>
<feature type="non-terminal residue" evidence="2">
    <location>
        <position position="1"/>
    </location>
</feature>
<evidence type="ECO:0000313" key="3">
    <source>
        <dbReference type="Proteomes" id="UP000287651"/>
    </source>
</evidence>
<sequence>NTQKTLPEKKNNKSSVEKRGVSREREREGGERKVHSGRTNTRSTSPRLSLVALLEIFYRIDLHCRFTSPIFHVLSCNDRFFDFTGSCLRNRVRIRCGCSLSLRGSGYLGAFLYHDI</sequence>
<protein>
    <submittedName>
        <fullName evidence="2">Uncharacterized protein</fullName>
    </submittedName>
</protein>
<proteinExistence type="predicted"/>
<gene>
    <name evidence="2" type="ORF">B296_00041443</name>
</gene>
<feature type="compositionally biased region" description="Basic and acidic residues" evidence="1">
    <location>
        <begin position="1"/>
        <end position="34"/>
    </location>
</feature>